<dbReference type="PANTHER" id="PTHR30346">
    <property type="entry name" value="TRANSCRIPTIONAL DUAL REGULATOR HCAR-RELATED"/>
    <property type="match status" value="1"/>
</dbReference>
<dbReference type="PRINTS" id="PR00039">
    <property type="entry name" value="HTHLYSR"/>
</dbReference>
<reference evidence="6" key="1">
    <citation type="submission" date="2022-07" db="EMBL/GenBank/DDBJ databases">
        <title>Complete Genome Sequence of the Radioresistant Bacterium Deinococcus aetherius ST0316, Isolated from the Air Dust collected in Lower Stratosphere above Japan.</title>
        <authorList>
            <person name="Satoh K."/>
            <person name="Hagiwara K."/>
            <person name="Katsumata K."/>
            <person name="Kubo A."/>
            <person name="Yokobori S."/>
            <person name="Yamagishi A."/>
            <person name="Oono Y."/>
            <person name="Narumi I."/>
        </authorList>
    </citation>
    <scope>NUCLEOTIDE SEQUENCE</scope>
    <source>
        <strain evidence="6">ST0316</strain>
        <plasmid evidence="6">pDAETH-1</plasmid>
    </source>
</reference>
<keyword evidence="3" id="KW-0238">DNA-binding</keyword>
<dbReference type="PANTHER" id="PTHR30346:SF28">
    <property type="entry name" value="HTH-TYPE TRANSCRIPTIONAL REGULATOR CYNR"/>
    <property type="match status" value="1"/>
</dbReference>
<proteinExistence type="inferred from homology"/>
<evidence type="ECO:0000256" key="2">
    <source>
        <dbReference type="ARBA" id="ARBA00023015"/>
    </source>
</evidence>
<dbReference type="PROSITE" id="PS50931">
    <property type="entry name" value="HTH_LYSR"/>
    <property type="match status" value="1"/>
</dbReference>
<dbReference type="InterPro" id="IPR036388">
    <property type="entry name" value="WH-like_DNA-bd_sf"/>
</dbReference>
<dbReference type="InterPro" id="IPR005119">
    <property type="entry name" value="LysR_subst-bd"/>
</dbReference>
<evidence type="ECO:0000256" key="3">
    <source>
        <dbReference type="ARBA" id="ARBA00023125"/>
    </source>
</evidence>
<geneLocation type="plasmid" evidence="6 7">
    <name>pDAETH-1</name>
</geneLocation>
<dbReference type="SUPFAM" id="SSF53850">
    <property type="entry name" value="Periplasmic binding protein-like II"/>
    <property type="match status" value="1"/>
</dbReference>
<dbReference type="InterPro" id="IPR000847">
    <property type="entry name" value="LysR_HTH_N"/>
</dbReference>
<keyword evidence="2" id="KW-0805">Transcription regulation</keyword>
<evidence type="ECO:0000256" key="1">
    <source>
        <dbReference type="ARBA" id="ARBA00009437"/>
    </source>
</evidence>
<dbReference type="RefSeq" id="WP_264777524.1">
    <property type="nucleotide sequence ID" value="NZ_AP026561.1"/>
</dbReference>
<dbReference type="InterPro" id="IPR036390">
    <property type="entry name" value="WH_DNA-bd_sf"/>
</dbReference>
<name>A0ABN6RMU0_9DEIO</name>
<dbReference type="CDD" id="cd05466">
    <property type="entry name" value="PBP2_LTTR_substrate"/>
    <property type="match status" value="1"/>
</dbReference>
<gene>
    <name evidence="6" type="ORF">DAETH_36250</name>
</gene>
<dbReference type="Proteomes" id="UP001064971">
    <property type="component" value="Plasmid pDAETH-1"/>
</dbReference>
<evidence type="ECO:0000256" key="4">
    <source>
        <dbReference type="ARBA" id="ARBA00023163"/>
    </source>
</evidence>
<dbReference type="Gene3D" id="3.40.190.290">
    <property type="match status" value="1"/>
</dbReference>
<dbReference type="EMBL" id="AP026561">
    <property type="protein sequence ID" value="BDP43656.1"/>
    <property type="molecule type" value="Genomic_DNA"/>
</dbReference>
<organism evidence="6 7">
    <name type="scientific">Deinococcus aetherius</name>
    <dbReference type="NCBI Taxonomy" id="200252"/>
    <lineage>
        <taxon>Bacteria</taxon>
        <taxon>Thermotogati</taxon>
        <taxon>Deinococcota</taxon>
        <taxon>Deinococci</taxon>
        <taxon>Deinococcales</taxon>
        <taxon>Deinococcaceae</taxon>
        <taxon>Deinococcus</taxon>
    </lineage>
</organism>
<protein>
    <submittedName>
        <fullName evidence="6">LysR family transcriptional regulator</fullName>
    </submittedName>
</protein>
<sequence>MDLDQLLAFDRIVREGSFVRAAWSLGVVQPTVSARIQALEREVGGRLFVRGRKVTLTERGVSFLPYARRALSTLQDGVEAARLASAGERGRLAVGALRSLSGYFLAPALVRYYARSPDVECLVREGRQAEVVEQLCDGVVELGLMCWPPLDPLLADMTPLLHLREEVVLVVPRDHPLAGQGEVTQAELLAQSRPLLLLRWWPATPPELAALVTRAPSVADVPMDTGRFLLARGVGTGFFPRMVIAADLAEGRVAELRVVDLPPLHRDSALVHLSRQPGLSSAALNFAEVVREEARGVGLLSEAG</sequence>
<evidence type="ECO:0000313" key="6">
    <source>
        <dbReference type="EMBL" id="BDP43656.1"/>
    </source>
</evidence>
<keyword evidence="4" id="KW-0804">Transcription</keyword>
<accession>A0ABN6RMU0</accession>
<feature type="domain" description="HTH lysR-type" evidence="5">
    <location>
        <begin position="1"/>
        <end position="57"/>
    </location>
</feature>
<evidence type="ECO:0000259" key="5">
    <source>
        <dbReference type="PROSITE" id="PS50931"/>
    </source>
</evidence>
<dbReference type="SUPFAM" id="SSF46785">
    <property type="entry name" value="Winged helix' DNA-binding domain"/>
    <property type="match status" value="1"/>
</dbReference>
<keyword evidence="6" id="KW-0614">Plasmid</keyword>
<keyword evidence="7" id="KW-1185">Reference proteome</keyword>
<dbReference type="Pfam" id="PF03466">
    <property type="entry name" value="LysR_substrate"/>
    <property type="match status" value="1"/>
</dbReference>
<dbReference type="Pfam" id="PF00126">
    <property type="entry name" value="HTH_1"/>
    <property type="match status" value="1"/>
</dbReference>
<evidence type="ECO:0000313" key="7">
    <source>
        <dbReference type="Proteomes" id="UP001064971"/>
    </source>
</evidence>
<comment type="similarity">
    <text evidence="1">Belongs to the LysR transcriptional regulatory family.</text>
</comment>
<dbReference type="Gene3D" id="1.10.10.10">
    <property type="entry name" value="Winged helix-like DNA-binding domain superfamily/Winged helix DNA-binding domain"/>
    <property type="match status" value="1"/>
</dbReference>